<proteinExistence type="predicted"/>
<dbReference type="AlphaFoldDB" id="A0A9J5X7G6"/>
<accession>A0A9J5X7G6</accession>
<evidence type="ECO:0000313" key="1">
    <source>
        <dbReference type="EMBL" id="KAG5584241.1"/>
    </source>
</evidence>
<gene>
    <name evidence="1" type="ORF">H5410_044675</name>
</gene>
<reference evidence="1 2" key="1">
    <citation type="submission" date="2020-09" db="EMBL/GenBank/DDBJ databases">
        <title>De no assembly of potato wild relative species, Solanum commersonii.</title>
        <authorList>
            <person name="Cho K."/>
        </authorList>
    </citation>
    <scope>NUCLEOTIDE SEQUENCE [LARGE SCALE GENOMIC DNA]</scope>
    <source>
        <strain evidence="1">LZ3.2</strain>
        <tissue evidence="1">Leaf</tissue>
    </source>
</reference>
<evidence type="ECO:0000313" key="2">
    <source>
        <dbReference type="Proteomes" id="UP000824120"/>
    </source>
</evidence>
<dbReference type="EMBL" id="JACXVP010000009">
    <property type="protein sequence ID" value="KAG5584241.1"/>
    <property type="molecule type" value="Genomic_DNA"/>
</dbReference>
<organism evidence="1 2">
    <name type="scientific">Solanum commersonii</name>
    <name type="common">Commerson's wild potato</name>
    <name type="synonym">Commerson's nightshade</name>
    <dbReference type="NCBI Taxonomy" id="4109"/>
    <lineage>
        <taxon>Eukaryota</taxon>
        <taxon>Viridiplantae</taxon>
        <taxon>Streptophyta</taxon>
        <taxon>Embryophyta</taxon>
        <taxon>Tracheophyta</taxon>
        <taxon>Spermatophyta</taxon>
        <taxon>Magnoliopsida</taxon>
        <taxon>eudicotyledons</taxon>
        <taxon>Gunneridae</taxon>
        <taxon>Pentapetalae</taxon>
        <taxon>asterids</taxon>
        <taxon>lamiids</taxon>
        <taxon>Solanales</taxon>
        <taxon>Solanaceae</taxon>
        <taxon>Solanoideae</taxon>
        <taxon>Solaneae</taxon>
        <taxon>Solanum</taxon>
    </lineage>
</organism>
<name>A0A9J5X7G6_SOLCO</name>
<comment type="caution">
    <text evidence="1">The sequence shown here is derived from an EMBL/GenBank/DDBJ whole genome shotgun (WGS) entry which is preliminary data.</text>
</comment>
<sequence length="190" mass="22377">MGNHMTQGETQDFSDYTTIISQRTTMKTRIFHMENKLSEADRIWSIFGRTFGNFGPDDDLWTCAIGVRHANEFDHGRMKNVWFKLRALKPQLKRLHSREFQNINQQIDSAREKFKVVQEHLSMQCINGIIIEEKALLLNLEKWARWIKLGDSNTKHFSAVMKLREPRVPLLRTHKLKLLLLQESYGFCNS</sequence>
<dbReference type="Proteomes" id="UP000824120">
    <property type="component" value="Chromosome 9"/>
</dbReference>
<keyword evidence="2" id="KW-1185">Reference proteome</keyword>
<protein>
    <submittedName>
        <fullName evidence="1">Uncharacterized protein</fullName>
    </submittedName>
</protein>